<evidence type="ECO:0000313" key="11">
    <source>
        <dbReference type="Proteomes" id="UP001159363"/>
    </source>
</evidence>
<feature type="compositionally biased region" description="Basic and acidic residues" evidence="8">
    <location>
        <begin position="635"/>
        <end position="644"/>
    </location>
</feature>
<feature type="domain" description="DDE Tnp4" evidence="9">
    <location>
        <begin position="361"/>
        <end position="473"/>
    </location>
</feature>
<keyword evidence="6" id="KW-0378">Hydrolase</keyword>
<reference evidence="10 11" key="1">
    <citation type="submission" date="2023-02" db="EMBL/GenBank/DDBJ databases">
        <title>LHISI_Scaffold_Assembly.</title>
        <authorList>
            <person name="Stuart O.P."/>
            <person name="Cleave R."/>
            <person name="Magrath M.J.L."/>
            <person name="Mikheyev A.S."/>
        </authorList>
    </citation>
    <scope>NUCLEOTIDE SEQUENCE [LARGE SCALE GENOMIC DNA]</scope>
    <source>
        <strain evidence="10">Daus_M_001</strain>
        <tissue evidence="10">Leg muscle</tissue>
    </source>
</reference>
<feature type="region of interest" description="Disordered" evidence="8">
    <location>
        <begin position="611"/>
        <end position="644"/>
    </location>
</feature>
<comment type="caution">
    <text evidence="10">The sequence shown here is derived from an EMBL/GenBank/DDBJ whole genome shotgun (WGS) entry which is preliminary data.</text>
</comment>
<evidence type="ECO:0000256" key="5">
    <source>
        <dbReference type="ARBA" id="ARBA00022723"/>
    </source>
</evidence>
<dbReference type="Pfam" id="PF13359">
    <property type="entry name" value="DDE_Tnp_4"/>
    <property type="match status" value="1"/>
</dbReference>
<evidence type="ECO:0000256" key="2">
    <source>
        <dbReference type="ARBA" id="ARBA00004123"/>
    </source>
</evidence>
<dbReference type="PANTHER" id="PTHR22930:SF269">
    <property type="entry name" value="NUCLEASE HARBI1-LIKE PROTEIN"/>
    <property type="match status" value="1"/>
</dbReference>
<dbReference type="InterPro" id="IPR027806">
    <property type="entry name" value="HARBI1_dom"/>
</dbReference>
<feature type="compositionally biased region" description="Polar residues" evidence="8">
    <location>
        <begin position="67"/>
        <end position="84"/>
    </location>
</feature>
<evidence type="ECO:0000256" key="1">
    <source>
        <dbReference type="ARBA" id="ARBA00001968"/>
    </source>
</evidence>
<evidence type="ECO:0000256" key="3">
    <source>
        <dbReference type="ARBA" id="ARBA00006958"/>
    </source>
</evidence>
<dbReference type="InterPro" id="IPR045249">
    <property type="entry name" value="HARBI1-like"/>
</dbReference>
<evidence type="ECO:0000313" key="10">
    <source>
        <dbReference type="EMBL" id="KAJ8867777.1"/>
    </source>
</evidence>
<keyword evidence="4" id="KW-0540">Nuclease</keyword>
<sequence>MEHLASDEETFWTMALEGQWGRGANNRRCALVMGWGLGRGCGALCRQGRAHHTSVPRQSSEGEHRSPTNTSTSTPHLSPTQSSKGEGVLVLLPTPKRKKENQNVAPSSKKEWVNTIHVKREELGEFNHMWDDLSKDPKRFYGYLRMTRDTFDYILSEVRRALTKYNNFRKTISPEERLVITLRRIWRVCECTCTGVFTVWFVEHFWMLPFKSLQDIVAFKNSNILKYGHLLTCSEFASRPDFAVVTFSSFRPNVSLIPLHFFFRSSTETNDSLCFRYLATISSFKTLGFSCRIADNTIGNIIHDTCKVLWEHLHDTHMKFPTNKDITSIANDFWAKWGFPNCSGSIDGKHIRIKTPPHSVLQAVVYANYRFIAIYVGAYGKESDGSIFSHSDLCKLLDNGLFNSVKPYLMRPYPQGNLSPEEDIFNKNLTRTRQVVECAFGIMSAKWRLLLKMIDVHPDPTDDIVKCVCLLHNFIIDKEGINDWAQQTVITRNVGANVGEKRGATRAHAIRDTLKACFVSHAMLTNSVLKQQPINKDTACTVSEHIGDVSERVCRVASRKERYSVAGCGAARGRIRGPFVAGNPAWRTGLPADGVCDTSSRLVRPGQMRVKQGEYGAAPERKTVKRGRNRISPRKPIEQLHRPP</sequence>
<gene>
    <name evidence="10" type="ORF">PR048_031580</name>
</gene>
<keyword evidence="11" id="KW-1185">Reference proteome</keyword>
<keyword evidence="7" id="KW-0539">Nucleus</keyword>
<feature type="compositionally biased region" description="Basic residues" evidence="8">
    <location>
        <begin position="623"/>
        <end position="633"/>
    </location>
</feature>
<organism evidence="10 11">
    <name type="scientific">Dryococelus australis</name>
    <dbReference type="NCBI Taxonomy" id="614101"/>
    <lineage>
        <taxon>Eukaryota</taxon>
        <taxon>Metazoa</taxon>
        <taxon>Ecdysozoa</taxon>
        <taxon>Arthropoda</taxon>
        <taxon>Hexapoda</taxon>
        <taxon>Insecta</taxon>
        <taxon>Pterygota</taxon>
        <taxon>Neoptera</taxon>
        <taxon>Polyneoptera</taxon>
        <taxon>Phasmatodea</taxon>
        <taxon>Verophasmatodea</taxon>
        <taxon>Anareolatae</taxon>
        <taxon>Phasmatidae</taxon>
        <taxon>Eurycanthinae</taxon>
        <taxon>Dryococelus</taxon>
    </lineage>
</organism>
<evidence type="ECO:0000256" key="7">
    <source>
        <dbReference type="ARBA" id="ARBA00023242"/>
    </source>
</evidence>
<evidence type="ECO:0000256" key="4">
    <source>
        <dbReference type="ARBA" id="ARBA00022722"/>
    </source>
</evidence>
<accession>A0ABQ9G8H5</accession>
<dbReference type="EMBL" id="JARBHB010000015">
    <property type="protein sequence ID" value="KAJ8867777.1"/>
    <property type="molecule type" value="Genomic_DNA"/>
</dbReference>
<dbReference type="PANTHER" id="PTHR22930">
    <property type="match status" value="1"/>
</dbReference>
<feature type="region of interest" description="Disordered" evidence="8">
    <location>
        <begin position="52"/>
        <end position="87"/>
    </location>
</feature>
<evidence type="ECO:0000256" key="8">
    <source>
        <dbReference type="SAM" id="MobiDB-lite"/>
    </source>
</evidence>
<evidence type="ECO:0000256" key="6">
    <source>
        <dbReference type="ARBA" id="ARBA00022801"/>
    </source>
</evidence>
<name>A0ABQ9G8H5_9NEOP</name>
<keyword evidence="5" id="KW-0479">Metal-binding</keyword>
<comment type="similarity">
    <text evidence="3">Belongs to the HARBI1 family.</text>
</comment>
<comment type="subcellular location">
    <subcellularLocation>
        <location evidence="2">Nucleus</location>
    </subcellularLocation>
</comment>
<proteinExistence type="inferred from homology"/>
<evidence type="ECO:0000259" key="9">
    <source>
        <dbReference type="Pfam" id="PF13359"/>
    </source>
</evidence>
<protein>
    <recommendedName>
        <fullName evidence="9">DDE Tnp4 domain-containing protein</fullName>
    </recommendedName>
</protein>
<dbReference type="Proteomes" id="UP001159363">
    <property type="component" value="Chromosome 14"/>
</dbReference>
<comment type="cofactor">
    <cofactor evidence="1">
        <name>a divalent metal cation</name>
        <dbReference type="ChEBI" id="CHEBI:60240"/>
    </cofactor>
</comment>